<evidence type="ECO:0000313" key="2">
    <source>
        <dbReference type="Proteomes" id="UP000003505"/>
    </source>
</evidence>
<name>C9LY44_SELS3</name>
<reference evidence="1 2" key="1">
    <citation type="submission" date="2009-09" db="EMBL/GenBank/DDBJ databases">
        <authorList>
            <person name="Weinstock G."/>
            <person name="Sodergren E."/>
            <person name="Clifton S."/>
            <person name="Fulton L."/>
            <person name="Fulton B."/>
            <person name="Courtney L."/>
            <person name="Fronick C."/>
            <person name="Harrison M."/>
            <person name="Strong C."/>
            <person name="Farmer C."/>
            <person name="Delahaunty K."/>
            <person name="Markovic C."/>
            <person name="Hall O."/>
            <person name="Minx P."/>
            <person name="Tomlinson C."/>
            <person name="Mitreva M."/>
            <person name="Nelson J."/>
            <person name="Hou S."/>
            <person name="Wollam A."/>
            <person name="Pepin K.H."/>
            <person name="Johnson M."/>
            <person name="Bhonagiri V."/>
            <person name="Nash W.E."/>
            <person name="Warren W."/>
            <person name="Chinwalla A."/>
            <person name="Mardis E.R."/>
            <person name="Wilson R.K."/>
        </authorList>
    </citation>
    <scope>NUCLEOTIDE SEQUENCE [LARGE SCALE GENOMIC DNA]</scope>
    <source>
        <strain evidence="2">ATCC 35185 / DSM 20758 / VPI D19B-28</strain>
    </source>
</reference>
<evidence type="ECO:0000313" key="1">
    <source>
        <dbReference type="EMBL" id="EEX76238.1"/>
    </source>
</evidence>
<gene>
    <name evidence="1" type="ORF">SELSPUOL_02403</name>
</gene>
<dbReference type="AlphaFoldDB" id="C9LY44"/>
<dbReference type="EMBL" id="ACKP02000050">
    <property type="protein sequence ID" value="EEX76238.1"/>
    <property type="molecule type" value="Genomic_DNA"/>
</dbReference>
<comment type="caution">
    <text evidence="1">The sequence shown here is derived from an EMBL/GenBank/DDBJ whole genome shotgun (WGS) entry which is preliminary data.</text>
</comment>
<accession>C9LY44</accession>
<dbReference type="Proteomes" id="UP000003505">
    <property type="component" value="Unassembled WGS sequence"/>
</dbReference>
<protein>
    <submittedName>
        <fullName evidence="1">Uncharacterized protein</fullName>
    </submittedName>
</protein>
<sequence length="39" mass="4500">MQEKLHSAFLASKSANACQWDRFFIKYEVSEASFQRSGT</sequence>
<proteinExistence type="predicted"/>
<organism evidence="1 2">
    <name type="scientific">Selenomonas sputigena (strain ATCC 35185 / DSM 20758 / CCUG 44933 / VPI D19B-28)</name>
    <dbReference type="NCBI Taxonomy" id="546271"/>
    <lineage>
        <taxon>Bacteria</taxon>
        <taxon>Bacillati</taxon>
        <taxon>Bacillota</taxon>
        <taxon>Negativicutes</taxon>
        <taxon>Selenomonadales</taxon>
        <taxon>Selenomonadaceae</taxon>
        <taxon>Selenomonas</taxon>
    </lineage>
</organism>